<evidence type="ECO:0000313" key="3">
    <source>
        <dbReference type="EMBL" id="URD91838.1"/>
    </source>
</evidence>
<dbReference type="AlphaFoldDB" id="A0A9E7FAB3"/>
<evidence type="ECO:0000259" key="2">
    <source>
        <dbReference type="Pfam" id="PF15249"/>
    </source>
</evidence>
<feature type="compositionally biased region" description="Low complexity" evidence="1">
    <location>
        <begin position="114"/>
        <end position="127"/>
    </location>
</feature>
<gene>
    <name evidence="3" type="ORF">MUK42_01873</name>
</gene>
<reference evidence="3" key="1">
    <citation type="submission" date="2022-05" db="EMBL/GenBank/DDBJ databases">
        <title>The Musa troglodytarum L. genome provides insights into the mechanism of non-climacteric behaviour and enrichment of carotenoids.</title>
        <authorList>
            <person name="Wang J."/>
        </authorList>
    </citation>
    <scope>NUCLEOTIDE SEQUENCE</scope>
    <source>
        <tissue evidence="3">Leaf</tissue>
    </source>
</reference>
<feature type="region of interest" description="Disordered" evidence="1">
    <location>
        <begin position="84"/>
        <end position="134"/>
    </location>
</feature>
<dbReference type="Pfam" id="PF15249">
    <property type="entry name" value="GLTSCR1"/>
    <property type="match status" value="1"/>
</dbReference>
<dbReference type="PANTHER" id="PTHR15572">
    <property type="entry name" value="GLIOMA TUMOR SUPPRESSOR CANDIDATE REGION GENE 1"/>
    <property type="match status" value="1"/>
</dbReference>
<sequence length="338" mass="38629">MAETNNGDRSSMEQRRQRQRQLRQQQLFLQQHRQQLFFMQQQLQQQQQPQASIHHQPSYNLHQPLQCIIPHFLSYDLRATGVRPFQAPPQRLPPPSSSSSHPPPVPCLRPHHVPPQSQPARPAASGAEVGVGSKRPVNPVEIEMAHQDALMVCNPDYKSPFASVEDAVHRLLPYHVVSDYNTEEDDRVLESDTTGDITSRSQQWDNDALDAVTKFNATFEKQVRNFNMMLRKRAQGEFRSEERLMLENALMQEEKEALLKTKLEIESREKADKEAAEAQMRMAMSQGEQAQAELRSHANVYAASLRYEGYGDLGGNMDGLHGWNYSKRDEESSEDSSE</sequence>
<name>A0A9E7FAB3_9LILI</name>
<keyword evidence="4" id="KW-1185">Reference proteome</keyword>
<evidence type="ECO:0000256" key="1">
    <source>
        <dbReference type="SAM" id="MobiDB-lite"/>
    </source>
</evidence>
<organism evidence="3 4">
    <name type="scientific">Musa troglodytarum</name>
    <name type="common">fe'i banana</name>
    <dbReference type="NCBI Taxonomy" id="320322"/>
    <lineage>
        <taxon>Eukaryota</taxon>
        <taxon>Viridiplantae</taxon>
        <taxon>Streptophyta</taxon>
        <taxon>Embryophyta</taxon>
        <taxon>Tracheophyta</taxon>
        <taxon>Spermatophyta</taxon>
        <taxon>Magnoliopsida</taxon>
        <taxon>Liliopsida</taxon>
        <taxon>Zingiberales</taxon>
        <taxon>Musaceae</taxon>
        <taxon>Musa</taxon>
    </lineage>
</organism>
<evidence type="ECO:0000313" key="4">
    <source>
        <dbReference type="Proteomes" id="UP001055439"/>
    </source>
</evidence>
<dbReference type="Proteomes" id="UP001055439">
    <property type="component" value="Chromosome 3"/>
</dbReference>
<dbReference type="InterPro" id="IPR015671">
    <property type="entry name" value="GSCR1_dom"/>
</dbReference>
<protein>
    <recommendedName>
        <fullName evidence="2">GLTSCR protein conserved domain-containing protein</fullName>
    </recommendedName>
</protein>
<feature type="compositionally biased region" description="Pro residues" evidence="1">
    <location>
        <begin position="86"/>
        <end position="107"/>
    </location>
</feature>
<dbReference type="EMBL" id="CP097505">
    <property type="protein sequence ID" value="URD91838.1"/>
    <property type="molecule type" value="Genomic_DNA"/>
</dbReference>
<accession>A0A9E7FAB3</accession>
<dbReference type="OrthoDB" id="2556847at2759"/>
<dbReference type="GO" id="GO:0045893">
    <property type="term" value="P:positive regulation of DNA-templated transcription"/>
    <property type="evidence" value="ECO:0007669"/>
    <property type="project" value="TreeGrafter"/>
</dbReference>
<proteinExistence type="predicted"/>
<feature type="domain" description="GLTSCR protein conserved" evidence="2">
    <location>
        <begin position="148"/>
        <end position="261"/>
    </location>
</feature>
<feature type="region of interest" description="Disordered" evidence="1">
    <location>
        <begin position="1"/>
        <end position="23"/>
    </location>
</feature>
<dbReference type="GO" id="GO:0016514">
    <property type="term" value="C:SWI/SNF complex"/>
    <property type="evidence" value="ECO:0007669"/>
    <property type="project" value="TreeGrafter"/>
</dbReference>
<dbReference type="PANTHER" id="PTHR15572:SF0">
    <property type="entry name" value="GLUTAMINE-RICH PROTEIN-RELATED"/>
    <property type="match status" value="1"/>
</dbReference>
<dbReference type="InterPro" id="IPR052438">
    <property type="entry name" value="Chromatin_remod/trans_coact"/>
</dbReference>